<dbReference type="PANTHER" id="PTHR34656">
    <property type="entry name" value="PYRROLINE-5-CARBOXYLATE REDUCTASE"/>
    <property type="match status" value="1"/>
</dbReference>
<dbReference type="EMBL" id="JAUHHV010000011">
    <property type="protein sequence ID" value="KAK1407207.1"/>
    <property type="molecule type" value="Genomic_DNA"/>
</dbReference>
<name>A0AAD8NFP5_TARER</name>
<evidence type="ECO:0000313" key="3">
    <source>
        <dbReference type="Proteomes" id="UP001229421"/>
    </source>
</evidence>
<keyword evidence="3" id="KW-1185">Reference proteome</keyword>
<evidence type="ECO:0000256" key="1">
    <source>
        <dbReference type="SAM" id="Phobius"/>
    </source>
</evidence>
<dbReference type="PANTHER" id="PTHR34656:SF2">
    <property type="entry name" value="TRANSMEMBRANE PROTEIN"/>
    <property type="match status" value="1"/>
</dbReference>
<reference evidence="2" key="1">
    <citation type="journal article" date="2023" name="bioRxiv">
        <title>Improved chromosome-level genome assembly for marigold (Tagetes erecta).</title>
        <authorList>
            <person name="Jiang F."/>
            <person name="Yuan L."/>
            <person name="Wang S."/>
            <person name="Wang H."/>
            <person name="Xu D."/>
            <person name="Wang A."/>
            <person name="Fan W."/>
        </authorList>
    </citation>
    <scope>NUCLEOTIDE SEQUENCE</scope>
    <source>
        <strain evidence="2">WSJ</strain>
        <tissue evidence="2">Leaf</tissue>
    </source>
</reference>
<evidence type="ECO:0000313" key="2">
    <source>
        <dbReference type="EMBL" id="KAK1407207.1"/>
    </source>
</evidence>
<comment type="caution">
    <text evidence="2">The sequence shown here is derived from an EMBL/GenBank/DDBJ whole genome shotgun (WGS) entry which is preliminary data.</text>
</comment>
<gene>
    <name evidence="2" type="ORF">QVD17_38821</name>
</gene>
<dbReference type="AlphaFoldDB" id="A0AAD8NFP5"/>
<keyword evidence="1" id="KW-1133">Transmembrane helix</keyword>
<organism evidence="2 3">
    <name type="scientific">Tagetes erecta</name>
    <name type="common">African marigold</name>
    <dbReference type="NCBI Taxonomy" id="13708"/>
    <lineage>
        <taxon>Eukaryota</taxon>
        <taxon>Viridiplantae</taxon>
        <taxon>Streptophyta</taxon>
        <taxon>Embryophyta</taxon>
        <taxon>Tracheophyta</taxon>
        <taxon>Spermatophyta</taxon>
        <taxon>Magnoliopsida</taxon>
        <taxon>eudicotyledons</taxon>
        <taxon>Gunneridae</taxon>
        <taxon>Pentapetalae</taxon>
        <taxon>asterids</taxon>
        <taxon>campanulids</taxon>
        <taxon>Asterales</taxon>
        <taxon>Asteraceae</taxon>
        <taxon>Asteroideae</taxon>
        <taxon>Heliantheae alliance</taxon>
        <taxon>Tageteae</taxon>
        <taxon>Tagetes</taxon>
    </lineage>
</organism>
<proteinExistence type="predicted"/>
<feature type="transmembrane region" description="Helical" evidence="1">
    <location>
        <begin position="101"/>
        <end position="119"/>
    </location>
</feature>
<sequence length="120" mass="13143">MITTGTAISCLLFLTSSFYILLSRDDSSGSWWLWVYIPVAGVLMVGGVLVVMARATMVTLITVLVMLAFAGKRRRVLAVEGRKISSEVMVHLFKVVVREKSIVVVACGAFVTSMAMIWVL</sequence>
<keyword evidence="1" id="KW-0472">Membrane</keyword>
<protein>
    <submittedName>
        <fullName evidence="2">Uncharacterized protein</fullName>
    </submittedName>
</protein>
<dbReference type="Proteomes" id="UP001229421">
    <property type="component" value="Unassembled WGS sequence"/>
</dbReference>
<accession>A0AAD8NFP5</accession>
<feature type="transmembrane region" description="Helical" evidence="1">
    <location>
        <begin position="33"/>
        <end position="66"/>
    </location>
</feature>
<keyword evidence="1" id="KW-0812">Transmembrane</keyword>